<dbReference type="Proteomes" id="UP000886883">
    <property type="component" value="Unassembled WGS sequence"/>
</dbReference>
<evidence type="ECO:0000259" key="2">
    <source>
        <dbReference type="Pfam" id="PF03432"/>
    </source>
</evidence>
<dbReference type="EMBL" id="DWXE01000016">
    <property type="protein sequence ID" value="HJB90779.1"/>
    <property type="molecule type" value="Genomic_DNA"/>
</dbReference>
<evidence type="ECO:0000313" key="3">
    <source>
        <dbReference type="EMBL" id="HJB90779.1"/>
    </source>
</evidence>
<protein>
    <submittedName>
        <fullName evidence="3">Relaxase/mobilization nuclease domain-containing protein</fullName>
    </submittedName>
</protein>
<organism evidence="3 4">
    <name type="scientific">Candidatus Eisenbergiella merdigallinarum</name>
    <dbReference type="NCBI Taxonomy" id="2838552"/>
    <lineage>
        <taxon>Bacteria</taxon>
        <taxon>Bacillati</taxon>
        <taxon>Bacillota</taxon>
        <taxon>Clostridia</taxon>
        <taxon>Lachnospirales</taxon>
        <taxon>Lachnospiraceae</taxon>
        <taxon>Eisenbergiella</taxon>
    </lineage>
</organism>
<dbReference type="AlphaFoldDB" id="A0A9D2MQN7"/>
<name>A0A9D2MQN7_9FIRM</name>
<reference evidence="3" key="2">
    <citation type="submission" date="2021-04" db="EMBL/GenBank/DDBJ databases">
        <authorList>
            <person name="Gilroy R."/>
        </authorList>
    </citation>
    <scope>NUCLEOTIDE SEQUENCE</scope>
    <source>
        <strain evidence="3">USAMLcec3-2134</strain>
    </source>
</reference>
<dbReference type="Pfam" id="PF03432">
    <property type="entry name" value="Relaxase"/>
    <property type="match status" value="1"/>
</dbReference>
<feature type="region of interest" description="Disordered" evidence="1">
    <location>
        <begin position="1"/>
        <end position="25"/>
    </location>
</feature>
<feature type="compositionally biased region" description="Basic and acidic residues" evidence="1">
    <location>
        <begin position="9"/>
        <end position="24"/>
    </location>
</feature>
<gene>
    <name evidence="3" type="ORF">H9763_04845</name>
</gene>
<evidence type="ECO:0000313" key="4">
    <source>
        <dbReference type="Proteomes" id="UP000886883"/>
    </source>
</evidence>
<comment type="caution">
    <text evidence="3">The sequence shown here is derived from an EMBL/GenBank/DDBJ whole genome shotgun (WGS) entry which is preliminary data.</text>
</comment>
<proteinExistence type="predicted"/>
<dbReference type="InterPro" id="IPR005094">
    <property type="entry name" value="Endonuclease_MobA/VirD2"/>
</dbReference>
<feature type="domain" description="MobA/VirD2-like nuclease" evidence="2">
    <location>
        <begin position="16"/>
        <end position="152"/>
    </location>
</feature>
<evidence type="ECO:0000256" key="1">
    <source>
        <dbReference type="SAM" id="MobiDB-lite"/>
    </source>
</evidence>
<accession>A0A9D2MQN7</accession>
<reference evidence="3" key="1">
    <citation type="journal article" date="2021" name="PeerJ">
        <title>Extensive microbial diversity within the chicken gut microbiome revealed by metagenomics and culture.</title>
        <authorList>
            <person name="Gilroy R."/>
            <person name="Ravi A."/>
            <person name="Getino M."/>
            <person name="Pursley I."/>
            <person name="Horton D.L."/>
            <person name="Alikhan N.F."/>
            <person name="Baker D."/>
            <person name="Gharbi K."/>
            <person name="Hall N."/>
            <person name="Watson M."/>
            <person name="Adriaenssens E.M."/>
            <person name="Foster-Nyarko E."/>
            <person name="Jarju S."/>
            <person name="Secka A."/>
            <person name="Antonio M."/>
            <person name="Oren A."/>
            <person name="Chaudhuri R.R."/>
            <person name="La Ragione R."/>
            <person name="Hildebrand F."/>
            <person name="Pallen M.J."/>
        </authorList>
    </citation>
    <scope>NUCLEOTIDE SEQUENCE</scope>
    <source>
        <strain evidence="3">USAMLcec3-2134</strain>
    </source>
</reference>
<sequence>MPSRSRAQSLKDRHDYDQNPEKTEGGWLVSSYQCTPETAAQEFEISKQLYYQLIGRSQPKRRDVIMYRIIQSFKPGEISPEEANQIGYELAMKFTGGRHAFVVSTHTDKAHIHSHIEFNSTNLDCDGKFENVKDSAFVLRRLNDELCAAHGLSVIKNPKKRAKLPGEAAAVKYGVSFKERLRQVIERVLPDCKSYEDFLARMRAEGYEIKEGKNLSFRAPGQEYFTRSKRLGDDYTKEALMERSGGTRGRMPAKKTADFARRGSVNLLIDIQKKMEAGKGKGYERWAKIFNLKEAAKTLNFLVDNGLTDYDGLLERTEEIRVKFEETSARMKQLEGRMAQTAQMKTHIINYSKTREVYAAYKKARNKGKFRAEHRAEIEKHEAAKRAFDALGGKAIPKVAQLTEEYGRLLEEKQDRYEEYRALKKEMLEYQTIRQNVDRILEMPEPEKVRDKEQQTR</sequence>